<dbReference type="InterPro" id="IPR011990">
    <property type="entry name" value="TPR-like_helical_dom_sf"/>
</dbReference>
<comment type="caution">
    <text evidence="3">The sequence shown here is derived from an EMBL/GenBank/DDBJ whole genome shotgun (WGS) entry which is preliminary data.</text>
</comment>
<dbReference type="PROSITE" id="PS51257">
    <property type="entry name" value="PROKAR_LIPOPROTEIN"/>
    <property type="match status" value="1"/>
</dbReference>
<reference evidence="3" key="1">
    <citation type="submission" date="2021-01" db="EMBL/GenBank/DDBJ databases">
        <title>Fulvivirga kasyanovii gen. nov., sp nov., a novel member of the phylum Bacteroidetes isolated from seawater in a mussel farm.</title>
        <authorList>
            <person name="Zhao L.-H."/>
            <person name="Wang Z.-J."/>
        </authorList>
    </citation>
    <scope>NUCLEOTIDE SEQUENCE</scope>
    <source>
        <strain evidence="3">29W222</strain>
    </source>
</reference>
<feature type="repeat" description="TPR" evidence="1">
    <location>
        <begin position="232"/>
        <end position="265"/>
    </location>
</feature>
<evidence type="ECO:0000313" key="3">
    <source>
        <dbReference type="EMBL" id="MBL6449644.1"/>
    </source>
</evidence>
<protein>
    <submittedName>
        <fullName evidence="3">Tetratricopeptide repeat protein</fullName>
    </submittedName>
</protein>
<dbReference type="SUPFAM" id="SSF48452">
    <property type="entry name" value="TPR-like"/>
    <property type="match status" value="1"/>
</dbReference>
<dbReference type="SMART" id="SM00028">
    <property type="entry name" value="TPR"/>
    <property type="match status" value="6"/>
</dbReference>
<dbReference type="AlphaFoldDB" id="A0A937KEJ2"/>
<feature type="repeat" description="TPR" evidence="1">
    <location>
        <begin position="271"/>
        <end position="304"/>
    </location>
</feature>
<gene>
    <name evidence="3" type="ORF">JMN32_25260</name>
</gene>
<name>A0A937KEJ2_9BACT</name>
<evidence type="ECO:0000256" key="2">
    <source>
        <dbReference type="SAM" id="Phobius"/>
    </source>
</evidence>
<keyword evidence="1" id="KW-0802">TPR repeat</keyword>
<keyword evidence="2" id="KW-0472">Membrane</keyword>
<evidence type="ECO:0000256" key="1">
    <source>
        <dbReference type="PROSITE-ProRule" id="PRU00339"/>
    </source>
</evidence>
<keyword evidence="2" id="KW-1133">Transmembrane helix</keyword>
<dbReference type="PROSITE" id="PS50005">
    <property type="entry name" value="TPR"/>
    <property type="match status" value="2"/>
</dbReference>
<dbReference type="InterPro" id="IPR019734">
    <property type="entry name" value="TPR_rpt"/>
</dbReference>
<keyword evidence="4" id="KW-1185">Reference proteome</keyword>
<sequence>MKFALPAMAIFFMLLISCSETESILFEDKEGLRNLEETYQEYSKHYADPAIAYKLLESIKVQAEQLGNKEYLAKYHMGYGYLKKMDKHLDEAVTAFFNALDLYQQVGDSLFQAKVLNNIGDIYRTAYLSKEAYECFKVAEGLYAKLEREDKLPGLYENMGLLFIDSAAYEIAKNYFDKGIVLCRKNDVQGKLSILHNLYGKLFYKQSKYKEARKSYCKSYDLLLDKNSIRAAFIYGNIGEAYLEEGEIDQAKTWFEKSLALKQSIANADLRPTLNYLGQVGLQKGDFKEALGYFDQVVDLSKEDIINDELDVALENIQAVYENSPALRTDEGFKKSLYYLGVARESKKVLAELQSKLNTLYAQYSVKKGYNEFIYQSNLKNEQQEKFYSWVATGALLLSCLALLGTIIVYRKNLKITAENYRNSQSQIDSVKQTLIESGYGSD</sequence>
<organism evidence="3 4">
    <name type="scientific">Fulvivirga marina</name>
    <dbReference type="NCBI Taxonomy" id="2494733"/>
    <lineage>
        <taxon>Bacteria</taxon>
        <taxon>Pseudomonadati</taxon>
        <taxon>Bacteroidota</taxon>
        <taxon>Cytophagia</taxon>
        <taxon>Cytophagales</taxon>
        <taxon>Fulvivirgaceae</taxon>
        <taxon>Fulvivirga</taxon>
    </lineage>
</organism>
<dbReference type="Proteomes" id="UP000614216">
    <property type="component" value="Unassembled WGS sequence"/>
</dbReference>
<proteinExistence type="predicted"/>
<evidence type="ECO:0000313" key="4">
    <source>
        <dbReference type="Proteomes" id="UP000614216"/>
    </source>
</evidence>
<keyword evidence="2" id="KW-0812">Transmembrane</keyword>
<dbReference type="PANTHER" id="PTHR10098">
    <property type="entry name" value="RAPSYN-RELATED"/>
    <property type="match status" value="1"/>
</dbReference>
<accession>A0A937KEJ2</accession>
<dbReference type="RefSeq" id="WP_202859191.1">
    <property type="nucleotide sequence ID" value="NZ_JAEUGD010000067.1"/>
</dbReference>
<dbReference type="Pfam" id="PF13424">
    <property type="entry name" value="TPR_12"/>
    <property type="match status" value="1"/>
</dbReference>
<dbReference type="Gene3D" id="1.25.40.10">
    <property type="entry name" value="Tetratricopeptide repeat domain"/>
    <property type="match status" value="2"/>
</dbReference>
<feature type="transmembrane region" description="Helical" evidence="2">
    <location>
        <begin position="387"/>
        <end position="410"/>
    </location>
</feature>
<dbReference type="EMBL" id="JAEUGD010000067">
    <property type="protein sequence ID" value="MBL6449644.1"/>
    <property type="molecule type" value="Genomic_DNA"/>
</dbReference>